<feature type="domain" description="B box-type" evidence="3">
    <location>
        <begin position="1"/>
        <end position="42"/>
    </location>
</feature>
<organism evidence="4 5">
    <name type="scientific">Octopus sinensis</name>
    <name type="common">East Asian common octopus</name>
    <dbReference type="NCBI Taxonomy" id="2607531"/>
    <lineage>
        <taxon>Eukaryota</taxon>
        <taxon>Metazoa</taxon>
        <taxon>Spiralia</taxon>
        <taxon>Lophotrochozoa</taxon>
        <taxon>Mollusca</taxon>
        <taxon>Cephalopoda</taxon>
        <taxon>Coleoidea</taxon>
        <taxon>Octopodiformes</taxon>
        <taxon>Octopoda</taxon>
        <taxon>Incirrata</taxon>
        <taxon>Octopodidae</taxon>
        <taxon>Octopus</taxon>
    </lineage>
</organism>
<dbReference type="InterPro" id="IPR008974">
    <property type="entry name" value="TRAF-like"/>
</dbReference>
<name>A0A6P7TXC6_9MOLL</name>
<dbReference type="GO" id="GO:0005164">
    <property type="term" value="F:tumor necrosis factor receptor binding"/>
    <property type="evidence" value="ECO:0007669"/>
    <property type="project" value="TreeGrafter"/>
</dbReference>
<keyword evidence="1" id="KW-0863">Zinc-finger</keyword>
<dbReference type="PANTHER" id="PTHR36754:SF2">
    <property type="entry name" value="E3 UBIQUITIN-PROTEIN LIGASE TRIM37"/>
    <property type="match status" value="1"/>
</dbReference>
<evidence type="ECO:0000256" key="2">
    <source>
        <dbReference type="SAM" id="MobiDB-lite"/>
    </source>
</evidence>
<accession>A0A6P7TXC6</accession>
<dbReference type="GO" id="GO:0006513">
    <property type="term" value="P:protein monoubiquitination"/>
    <property type="evidence" value="ECO:0007669"/>
    <property type="project" value="TreeGrafter"/>
</dbReference>
<dbReference type="InterPro" id="IPR002083">
    <property type="entry name" value="MATH/TRAF_dom"/>
</dbReference>
<dbReference type="Gene3D" id="3.30.160.60">
    <property type="entry name" value="Classic Zinc Finger"/>
    <property type="match status" value="2"/>
</dbReference>
<dbReference type="SUPFAM" id="SSF57845">
    <property type="entry name" value="B-box zinc-binding domain"/>
    <property type="match status" value="2"/>
</dbReference>
<dbReference type="GO" id="GO:0016235">
    <property type="term" value="C:aggresome"/>
    <property type="evidence" value="ECO:0007669"/>
    <property type="project" value="TreeGrafter"/>
</dbReference>
<dbReference type="GO" id="GO:0031625">
    <property type="term" value="F:ubiquitin protein ligase binding"/>
    <property type="evidence" value="ECO:0007669"/>
    <property type="project" value="TreeGrafter"/>
</dbReference>
<dbReference type="GO" id="GO:0061630">
    <property type="term" value="F:ubiquitin protein ligase activity"/>
    <property type="evidence" value="ECO:0007669"/>
    <property type="project" value="TreeGrafter"/>
</dbReference>
<keyword evidence="1" id="KW-0479">Metal-binding</keyword>
<dbReference type="GO" id="GO:0051865">
    <property type="term" value="P:protein autoubiquitination"/>
    <property type="evidence" value="ECO:0007669"/>
    <property type="project" value="TreeGrafter"/>
</dbReference>
<dbReference type="InterPro" id="IPR053003">
    <property type="entry name" value="TRIM_RBCC_E3_ubiq-ligases"/>
</dbReference>
<keyword evidence="1" id="KW-0862">Zinc</keyword>
<dbReference type="Pfam" id="PF22486">
    <property type="entry name" value="MATH_2"/>
    <property type="match status" value="1"/>
</dbReference>
<gene>
    <name evidence="5" type="primary">LOC115228050</name>
</gene>
<dbReference type="GO" id="GO:0008270">
    <property type="term" value="F:zinc ion binding"/>
    <property type="evidence" value="ECO:0007669"/>
    <property type="project" value="UniProtKB-KW"/>
</dbReference>
<dbReference type="GO" id="GO:0005778">
    <property type="term" value="C:peroxisomal membrane"/>
    <property type="evidence" value="ECO:0007669"/>
    <property type="project" value="TreeGrafter"/>
</dbReference>
<dbReference type="InterPro" id="IPR000315">
    <property type="entry name" value="Znf_B-box"/>
</dbReference>
<evidence type="ECO:0000259" key="3">
    <source>
        <dbReference type="PROSITE" id="PS50119"/>
    </source>
</evidence>
<dbReference type="Proteomes" id="UP000515154">
    <property type="component" value="Unplaced"/>
</dbReference>
<dbReference type="Gene3D" id="2.60.210.10">
    <property type="entry name" value="Apoptosis, Tumor Necrosis Factor Receptor Associated Protein 2, Chain A"/>
    <property type="match status" value="1"/>
</dbReference>
<dbReference type="AlphaFoldDB" id="A0A6P7TXC6"/>
<dbReference type="RefSeq" id="XP_029654585.1">
    <property type="nucleotide sequence ID" value="XM_029798725.1"/>
</dbReference>
<evidence type="ECO:0000313" key="4">
    <source>
        <dbReference type="Proteomes" id="UP000515154"/>
    </source>
</evidence>
<dbReference type="GO" id="GO:0070842">
    <property type="term" value="P:aggresome assembly"/>
    <property type="evidence" value="ECO:0007669"/>
    <property type="project" value="TreeGrafter"/>
</dbReference>
<dbReference type="Pfam" id="PF00643">
    <property type="entry name" value="zf-B_box"/>
    <property type="match status" value="1"/>
</dbReference>
<feature type="compositionally biased region" description="Basic and acidic residues" evidence="2">
    <location>
        <begin position="160"/>
        <end position="186"/>
    </location>
</feature>
<dbReference type="CDD" id="cd19779">
    <property type="entry name" value="Bbox2_TRIM37_C-VIII"/>
    <property type="match status" value="1"/>
</dbReference>
<dbReference type="PANTHER" id="PTHR36754">
    <property type="entry name" value="E3 UBIQUITIN-PROTEIN LIGASE TRIM37"/>
    <property type="match status" value="1"/>
</dbReference>
<evidence type="ECO:0000313" key="5">
    <source>
        <dbReference type="RefSeq" id="XP_029654585.1"/>
    </source>
</evidence>
<sequence>MARGCETHGKKKKIYCLTCKQSVCHYCALWESDHKDKNFRPLEDVYIDARARIRLQINNICRFVQQLELLLSQIVVHLNNYSGKLQRASETCERSVCQYCALWASDHKDHDFRPLEDVYIDARARIRLQINNVSQVVQQLELQLSQIVVHSNNHSGKLQRASEGRESTSFEGHAEFDHQHSRETRPSADCQVGRTEWSPFCTALLEMSFGINAKIESLNGFINEAEEQLKSSTHIQLVSDSSGIESFLKSHVKRPPPIQSSEMIMKDFVRFEYKLELLNENGSRNISRVYTSDFEVGECWGYTRFCRLSRLENSGFIQDDALTFLFHVRSPSYYNKCVILEKLMFG</sequence>
<protein>
    <submittedName>
        <fullName evidence="5">E3 ubiquitin-protein ligase TRIM37-like</fullName>
    </submittedName>
</protein>
<proteinExistence type="predicted"/>
<feature type="region of interest" description="Disordered" evidence="2">
    <location>
        <begin position="155"/>
        <end position="189"/>
    </location>
</feature>
<dbReference type="SUPFAM" id="SSF49599">
    <property type="entry name" value="TRAF domain-like"/>
    <property type="match status" value="1"/>
</dbReference>
<evidence type="ECO:0000256" key="1">
    <source>
        <dbReference type="PROSITE-ProRule" id="PRU00024"/>
    </source>
</evidence>
<keyword evidence="4" id="KW-1185">Reference proteome</keyword>
<reference evidence="5" key="1">
    <citation type="submission" date="2025-08" db="UniProtKB">
        <authorList>
            <consortium name="RefSeq"/>
        </authorList>
    </citation>
    <scope>IDENTIFICATION</scope>
</reference>
<dbReference type="KEGG" id="osn:115228050"/>
<dbReference type="PROSITE" id="PS50119">
    <property type="entry name" value="ZF_BBOX"/>
    <property type="match status" value="1"/>
</dbReference>